<dbReference type="CDD" id="cd07042">
    <property type="entry name" value="STAS_SulP_like_sulfate_transporter"/>
    <property type="match status" value="1"/>
</dbReference>
<dbReference type="GO" id="GO:0016020">
    <property type="term" value="C:membrane"/>
    <property type="evidence" value="ECO:0007669"/>
    <property type="project" value="UniProtKB-SubCell"/>
</dbReference>
<protein>
    <submittedName>
        <fullName evidence="7">Sodium-independent anion transporter</fullName>
    </submittedName>
</protein>
<feature type="transmembrane region" description="Helical" evidence="5">
    <location>
        <begin position="237"/>
        <end position="259"/>
    </location>
</feature>
<evidence type="ECO:0000313" key="7">
    <source>
        <dbReference type="EMBL" id="ASK79310.1"/>
    </source>
</evidence>
<keyword evidence="8" id="KW-1185">Reference proteome</keyword>
<evidence type="ECO:0000256" key="3">
    <source>
        <dbReference type="ARBA" id="ARBA00022989"/>
    </source>
</evidence>
<dbReference type="AlphaFoldDB" id="A0A220VGD7"/>
<dbReference type="RefSeq" id="WP_089074218.1">
    <property type="nucleotide sequence ID" value="NZ_CBCSAM010000002.1"/>
</dbReference>
<feature type="transmembrane region" description="Helical" evidence="5">
    <location>
        <begin position="158"/>
        <end position="175"/>
    </location>
</feature>
<reference evidence="7 8" key="1">
    <citation type="journal article" date="2016" name="Int. J. Syst. Evol. Microbiol.">
        <title>Paraphotobacterium marinum gen. nov., sp. nov., a member of the family Vibrionaceae, isolated from surface seawater.</title>
        <authorList>
            <person name="Huang Z."/>
            <person name="Dong C."/>
            <person name="Shao Z."/>
        </authorList>
    </citation>
    <scope>NUCLEOTIDE SEQUENCE [LARGE SCALE GENOMIC DNA]</scope>
    <source>
        <strain evidence="7 8">NSCS20N07D</strain>
    </source>
</reference>
<organism evidence="7 8">
    <name type="scientific">Paraphotobacterium marinum</name>
    <dbReference type="NCBI Taxonomy" id="1755811"/>
    <lineage>
        <taxon>Bacteria</taxon>
        <taxon>Pseudomonadati</taxon>
        <taxon>Pseudomonadota</taxon>
        <taxon>Gammaproteobacteria</taxon>
        <taxon>Vibrionales</taxon>
        <taxon>Vibrionaceae</taxon>
        <taxon>Paraphotobacterium</taxon>
    </lineage>
</organism>
<feature type="transmembrane region" description="Helical" evidence="5">
    <location>
        <begin position="367"/>
        <end position="398"/>
    </location>
</feature>
<proteinExistence type="predicted"/>
<dbReference type="InterPro" id="IPR002645">
    <property type="entry name" value="STAS_dom"/>
</dbReference>
<gene>
    <name evidence="7" type="ORF">CF386_09600</name>
</gene>
<dbReference type="PROSITE" id="PS50801">
    <property type="entry name" value="STAS"/>
    <property type="match status" value="1"/>
</dbReference>
<feature type="transmembrane region" description="Helical" evidence="5">
    <location>
        <begin position="335"/>
        <end position="355"/>
    </location>
</feature>
<feature type="transmembrane region" description="Helical" evidence="5">
    <location>
        <begin position="20"/>
        <end position="39"/>
    </location>
</feature>
<feature type="transmembrane region" description="Helical" evidence="5">
    <location>
        <begin position="120"/>
        <end position="138"/>
    </location>
</feature>
<dbReference type="InterPro" id="IPR052706">
    <property type="entry name" value="Membrane-Transporter-like"/>
</dbReference>
<evidence type="ECO:0000256" key="2">
    <source>
        <dbReference type="ARBA" id="ARBA00022692"/>
    </source>
</evidence>
<evidence type="ECO:0000256" key="5">
    <source>
        <dbReference type="SAM" id="Phobius"/>
    </source>
</evidence>
<dbReference type="Gene3D" id="3.30.750.24">
    <property type="entry name" value="STAS domain"/>
    <property type="match status" value="1"/>
</dbReference>
<dbReference type="PANTHER" id="PTHR43310">
    <property type="entry name" value="SULFATE TRANSPORTER YBAR-RELATED"/>
    <property type="match status" value="1"/>
</dbReference>
<name>A0A220VGD7_9GAMM</name>
<evidence type="ECO:0000256" key="1">
    <source>
        <dbReference type="ARBA" id="ARBA00004141"/>
    </source>
</evidence>
<evidence type="ECO:0000313" key="8">
    <source>
        <dbReference type="Proteomes" id="UP000242175"/>
    </source>
</evidence>
<dbReference type="SUPFAM" id="SSF52091">
    <property type="entry name" value="SpoIIaa-like"/>
    <property type="match status" value="1"/>
</dbReference>
<feature type="transmembrane region" description="Helical" evidence="5">
    <location>
        <begin position="90"/>
        <end position="108"/>
    </location>
</feature>
<comment type="subcellular location">
    <subcellularLocation>
        <location evidence="1">Membrane</location>
        <topology evidence="1">Multi-pass membrane protein</topology>
    </subcellularLocation>
</comment>
<keyword evidence="4 5" id="KW-0472">Membrane</keyword>
<feature type="transmembrane region" description="Helical" evidence="5">
    <location>
        <begin position="182"/>
        <end position="201"/>
    </location>
</feature>
<keyword evidence="3 5" id="KW-1133">Transmembrane helix</keyword>
<dbReference type="InterPro" id="IPR011547">
    <property type="entry name" value="SLC26A/SulP_dom"/>
</dbReference>
<sequence length="504" mass="55404">MINIKTFLFPESSSSQKEILSGMTVALALIPEAIAFSIVAHVNPAVGLFATFFMCLITSLIGGRPGMISGATGSMAIVIVALVSQYGVDYLFATILLTGIFQILIGVFKLNKVINILPRSVMIGFINGLAIVIFLAQIEQFKHTSITGSVSWLPQHDILVMSIFIIITMFICFTLPKFLKSIPAALAGIIIVTIICHYSGVHTRLVQDMMNHAQMDLTFPKFHIPEIPFNTHSLAIILPYSLILTIIGLSESLMSLLIIDDITKSKGKQSKECISQGLSNIVCGFFKSMGGCAMLGQSMININNGARGRLSGIIASVTLLFCILVFWPVMKIIPLAALIGVMFVVVIETFAWETFRLLKRIPIHDAIIILAVTMITVATDLAIAVIVGIIIASLEFVWRLSKNLKINVQNTKEHQKYSIQGIVFFGSSSKLKSAFNFNPSQNYVVIDMSTAILVDYSAVHSIQYIIEQYKMNKIEVKLSNLSSRCKELFLKVDSNINLDVLSKV</sequence>
<feature type="transmembrane region" description="Helical" evidence="5">
    <location>
        <begin position="310"/>
        <end position="329"/>
    </location>
</feature>
<dbReference type="KEGG" id="pmai:CF386_09600"/>
<dbReference type="EMBL" id="CP022356">
    <property type="protein sequence ID" value="ASK79310.1"/>
    <property type="molecule type" value="Genomic_DNA"/>
</dbReference>
<dbReference type="Proteomes" id="UP000242175">
    <property type="component" value="Chromosome small"/>
</dbReference>
<dbReference type="OrthoDB" id="9771198at2"/>
<feature type="domain" description="STAS" evidence="6">
    <location>
        <begin position="417"/>
        <end position="489"/>
    </location>
</feature>
<dbReference type="PANTHER" id="PTHR43310:SF1">
    <property type="entry name" value="SULFATE TRANSPORTER YBAR-RELATED"/>
    <property type="match status" value="1"/>
</dbReference>
<dbReference type="InterPro" id="IPR036513">
    <property type="entry name" value="STAS_dom_sf"/>
</dbReference>
<evidence type="ECO:0000259" key="6">
    <source>
        <dbReference type="PROSITE" id="PS50801"/>
    </source>
</evidence>
<keyword evidence="2 5" id="KW-0812">Transmembrane</keyword>
<evidence type="ECO:0000256" key="4">
    <source>
        <dbReference type="ARBA" id="ARBA00023136"/>
    </source>
</evidence>
<feature type="transmembrane region" description="Helical" evidence="5">
    <location>
        <begin position="45"/>
        <end position="62"/>
    </location>
</feature>
<dbReference type="Pfam" id="PF00916">
    <property type="entry name" value="Sulfate_transp"/>
    <property type="match status" value="1"/>
</dbReference>
<dbReference type="Pfam" id="PF01740">
    <property type="entry name" value="STAS"/>
    <property type="match status" value="1"/>
</dbReference>
<accession>A0A220VGD7</accession>